<dbReference type="CDD" id="cd02554">
    <property type="entry name" value="PseudoU_synth_RluF"/>
    <property type="match status" value="1"/>
</dbReference>
<dbReference type="PROSITE" id="PS01149">
    <property type="entry name" value="PSI_RSU"/>
    <property type="match status" value="1"/>
</dbReference>
<dbReference type="SMART" id="SM00363">
    <property type="entry name" value="S4"/>
    <property type="match status" value="1"/>
</dbReference>
<feature type="compositionally biased region" description="Basic and acidic residues" evidence="7">
    <location>
        <begin position="364"/>
        <end position="375"/>
    </location>
</feature>
<evidence type="ECO:0000256" key="4">
    <source>
        <dbReference type="ARBA" id="ARBA00036535"/>
    </source>
</evidence>
<dbReference type="EMBL" id="JBAKAP010000008">
    <property type="protein sequence ID" value="MEL0617050.1"/>
    <property type="molecule type" value="Genomic_DNA"/>
</dbReference>
<reference evidence="9 10" key="1">
    <citation type="submission" date="2024-02" db="EMBL/GenBank/DDBJ databases">
        <title>Bacteria isolated from the canopy kelp, Nereocystis luetkeana.</title>
        <authorList>
            <person name="Pfister C.A."/>
            <person name="Younker I.T."/>
            <person name="Light S.H."/>
        </authorList>
    </citation>
    <scope>NUCLEOTIDE SEQUENCE [LARGE SCALE GENOMIC DNA]</scope>
    <source>
        <strain evidence="9 10">TI.5.07</strain>
    </source>
</reference>
<dbReference type="Gene3D" id="3.30.70.1560">
    <property type="entry name" value="Alpha-L RNA-binding motif"/>
    <property type="match status" value="1"/>
</dbReference>
<comment type="similarity">
    <text evidence="1 6">Belongs to the pseudouridine synthase RsuA family.</text>
</comment>
<sequence>MTDRDASLTRLNKFISETGFCSRREADRHIAEGRVTINGVVPEMGTKVAPGDEVLVNGKPLKAKQEAVYLAFNKPVGITCTTERHVEGNIIDYIGHPKRIFPIGRLDKPSDGLIFLTSDGDIVNKILRAGNAHEKEYVVRVDKPINPDFLKRMAAGVPILDTITQPCRIEQISTYVFRIILTQGLNRQIRRMCEALGYEVFKLKRVRIMNVSLDGLGIGEWRYLTQREMDDIHRMIEGSSGTEEASRLAEAPTPSQHATAARHQRAAQDTDSGRRGGARREDSSKRAMGQRSSDQRGSGQPKTGQRSGARQEGAGRRERTDESRSVRGNQERSSAGKGGSQPGSKSANGAGKLASGLKPRTRGKAGERRDERDAASRGAGEKSSGSKSSGSKTSGNTTFGKKNPGGRSAGGKSSSYKGGGSNGGRGRR</sequence>
<dbReference type="Proteomes" id="UP001378242">
    <property type="component" value="Unassembled WGS sequence"/>
</dbReference>
<evidence type="ECO:0000256" key="6">
    <source>
        <dbReference type="RuleBase" id="RU003887"/>
    </source>
</evidence>
<dbReference type="InterPro" id="IPR050343">
    <property type="entry name" value="RsuA_PseudoU_synthase"/>
</dbReference>
<dbReference type="PANTHER" id="PTHR47683:SF2">
    <property type="entry name" value="RNA-BINDING S4 DOMAIN-CONTAINING PROTEIN"/>
    <property type="match status" value="1"/>
</dbReference>
<dbReference type="InterPro" id="IPR042092">
    <property type="entry name" value="PsdUridine_s_RsuA/RluB/E/F_cat"/>
</dbReference>
<keyword evidence="10" id="KW-1185">Reference proteome</keyword>
<evidence type="ECO:0000256" key="5">
    <source>
        <dbReference type="PROSITE-ProRule" id="PRU00182"/>
    </source>
</evidence>
<dbReference type="SUPFAM" id="SSF55174">
    <property type="entry name" value="Alpha-L RNA-binding motif"/>
    <property type="match status" value="1"/>
</dbReference>
<dbReference type="InterPro" id="IPR018496">
    <property type="entry name" value="PsdUridine_synth_RsuA/RluB_CS"/>
</dbReference>
<dbReference type="NCBIfam" id="NF007784">
    <property type="entry name" value="PRK10475.1"/>
    <property type="match status" value="1"/>
</dbReference>
<organism evidence="9 10">
    <name type="scientific">Cobetia marina</name>
    <name type="common">Deleya marina</name>
    <dbReference type="NCBI Taxonomy" id="28258"/>
    <lineage>
        <taxon>Bacteria</taxon>
        <taxon>Pseudomonadati</taxon>
        <taxon>Pseudomonadota</taxon>
        <taxon>Gammaproteobacteria</taxon>
        <taxon>Oceanospirillales</taxon>
        <taxon>Halomonadaceae</taxon>
        <taxon>Cobetia</taxon>
    </lineage>
</organism>
<dbReference type="CDD" id="cd00165">
    <property type="entry name" value="S4"/>
    <property type="match status" value="1"/>
</dbReference>
<dbReference type="EC" id="5.4.99.-" evidence="6"/>
<dbReference type="PANTHER" id="PTHR47683">
    <property type="entry name" value="PSEUDOURIDINE SYNTHASE FAMILY PROTEIN-RELATED"/>
    <property type="match status" value="1"/>
</dbReference>
<dbReference type="InterPro" id="IPR020094">
    <property type="entry name" value="TruA/RsuA/RluB/E/F_N"/>
</dbReference>
<dbReference type="SUPFAM" id="SSF55120">
    <property type="entry name" value="Pseudouridine synthase"/>
    <property type="match status" value="1"/>
</dbReference>
<dbReference type="Pfam" id="PF00849">
    <property type="entry name" value="PseudoU_synth_2"/>
    <property type="match status" value="1"/>
</dbReference>
<evidence type="ECO:0000256" key="7">
    <source>
        <dbReference type="SAM" id="MobiDB-lite"/>
    </source>
</evidence>
<keyword evidence="5" id="KW-0694">RNA-binding</keyword>
<name>A0ABU9GF07_COBMA</name>
<accession>A0ABU9GF07</accession>
<evidence type="ECO:0000313" key="10">
    <source>
        <dbReference type="Proteomes" id="UP001378242"/>
    </source>
</evidence>
<comment type="caution">
    <text evidence="9">The sequence shown here is derived from an EMBL/GenBank/DDBJ whole genome shotgun (WGS) entry which is preliminary data.</text>
</comment>
<evidence type="ECO:0000256" key="3">
    <source>
        <dbReference type="ARBA" id="ARBA00036390"/>
    </source>
</evidence>
<gene>
    <name evidence="9" type="primary">rluF</name>
    <name evidence="9" type="ORF">V6243_09400</name>
</gene>
<comment type="catalytic activity">
    <reaction evidence="3">
        <text>uridine(35) in tRNA(Tyr) = pseudouridine(35) in tRNA(Tyr)</text>
        <dbReference type="Rhea" id="RHEA:60556"/>
        <dbReference type="Rhea" id="RHEA-COMP:15607"/>
        <dbReference type="Rhea" id="RHEA-COMP:15608"/>
        <dbReference type="ChEBI" id="CHEBI:65314"/>
        <dbReference type="ChEBI" id="CHEBI:65315"/>
    </reaction>
</comment>
<dbReference type="InterPro" id="IPR006145">
    <property type="entry name" value="PsdUridine_synth_RsuA/RluA"/>
</dbReference>
<feature type="compositionally biased region" description="Basic and acidic residues" evidence="7">
    <location>
        <begin position="266"/>
        <end position="285"/>
    </location>
</feature>
<dbReference type="Gene3D" id="3.30.70.580">
    <property type="entry name" value="Pseudouridine synthase I, catalytic domain, N-terminal subdomain"/>
    <property type="match status" value="1"/>
</dbReference>
<dbReference type="Gene3D" id="3.10.290.10">
    <property type="entry name" value="RNA-binding S4 domain"/>
    <property type="match status" value="1"/>
</dbReference>
<dbReference type="RefSeq" id="WP_341542406.1">
    <property type="nucleotide sequence ID" value="NZ_JBAKAP010000008.1"/>
</dbReference>
<dbReference type="InterPro" id="IPR002942">
    <property type="entry name" value="S4_RNA-bd"/>
</dbReference>
<dbReference type="NCBIfam" id="TIGR00093">
    <property type="entry name" value="pseudouridine synthase"/>
    <property type="match status" value="1"/>
</dbReference>
<evidence type="ECO:0000256" key="2">
    <source>
        <dbReference type="ARBA" id="ARBA00023235"/>
    </source>
</evidence>
<dbReference type="InterPro" id="IPR000748">
    <property type="entry name" value="PsdUridine_synth_RsuA/RluB/E/F"/>
</dbReference>
<dbReference type="InterPro" id="IPR036986">
    <property type="entry name" value="S4_RNA-bd_sf"/>
</dbReference>
<feature type="compositionally biased region" description="Low complexity" evidence="7">
    <location>
        <begin position="376"/>
        <end position="416"/>
    </location>
</feature>
<feature type="region of interest" description="Disordered" evidence="7">
    <location>
        <begin position="239"/>
        <end position="428"/>
    </location>
</feature>
<dbReference type="InterPro" id="IPR020103">
    <property type="entry name" value="PsdUridine_synth_cat_dom_sf"/>
</dbReference>
<dbReference type="PROSITE" id="PS50889">
    <property type="entry name" value="S4"/>
    <property type="match status" value="1"/>
</dbReference>
<dbReference type="Pfam" id="PF01479">
    <property type="entry name" value="S4"/>
    <property type="match status" value="1"/>
</dbReference>
<feature type="compositionally biased region" description="Polar residues" evidence="7">
    <location>
        <begin position="290"/>
        <end position="303"/>
    </location>
</feature>
<feature type="domain" description="RNA-binding S4" evidence="8">
    <location>
        <begin position="9"/>
        <end position="66"/>
    </location>
</feature>
<dbReference type="GO" id="GO:0160138">
    <property type="term" value="F:23S rRNA pseudouridine(2604) synthase activity"/>
    <property type="evidence" value="ECO:0007669"/>
    <property type="project" value="UniProtKB-EC"/>
</dbReference>
<evidence type="ECO:0000256" key="1">
    <source>
        <dbReference type="ARBA" id="ARBA00008348"/>
    </source>
</evidence>
<evidence type="ECO:0000259" key="8">
    <source>
        <dbReference type="SMART" id="SM00363"/>
    </source>
</evidence>
<feature type="compositionally biased region" description="Basic and acidic residues" evidence="7">
    <location>
        <begin position="313"/>
        <end position="325"/>
    </location>
</feature>
<protein>
    <recommendedName>
        <fullName evidence="6">Pseudouridine synthase</fullName>
        <ecNumber evidence="6">5.4.99.-</ecNumber>
    </recommendedName>
</protein>
<feature type="compositionally biased region" description="Gly residues" evidence="7">
    <location>
        <begin position="417"/>
        <end position="428"/>
    </location>
</feature>
<proteinExistence type="inferred from homology"/>
<comment type="catalytic activity">
    <reaction evidence="4">
        <text>uridine(2604) in 23S rRNA = pseudouridine(2604) in 23S rRNA</text>
        <dbReference type="Rhea" id="RHEA:38875"/>
        <dbReference type="Rhea" id="RHEA-COMP:10093"/>
        <dbReference type="Rhea" id="RHEA-COMP:10094"/>
        <dbReference type="ChEBI" id="CHEBI:65314"/>
        <dbReference type="ChEBI" id="CHEBI:65315"/>
        <dbReference type="EC" id="5.4.99.21"/>
    </reaction>
</comment>
<evidence type="ECO:0000313" key="9">
    <source>
        <dbReference type="EMBL" id="MEL0617050.1"/>
    </source>
</evidence>
<keyword evidence="2 6" id="KW-0413">Isomerase</keyword>